<reference evidence="1 2" key="1">
    <citation type="journal article" date="2016" name="Nat. Commun.">
        <title>Thousands of microbial genomes shed light on interconnected biogeochemical processes in an aquifer system.</title>
        <authorList>
            <person name="Anantharaman K."/>
            <person name="Brown C.T."/>
            <person name="Hug L.A."/>
            <person name="Sharon I."/>
            <person name="Castelle C.J."/>
            <person name="Probst A.J."/>
            <person name="Thomas B.C."/>
            <person name="Singh A."/>
            <person name="Wilkins M.J."/>
            <person name="Karaoz U."/>
            <person name="Brodie E.L."/>
            <person name="Williams K.H."/>
            <person name="Hubbard S.S."/>
            <person name="Banfield J.F."/>
        </authorList>
    </citation>
    <scope>NUCLEOTIDE SEQUENCE [LARGE SCALE GENOMIC DNA]</scope>
</reference>
<dbReference type="Proteomes" id="UP000177797">
    <property type="component" value="Unassembled WGS sequence"/>
</dbReference>
<dbReference type="AlphaFoldDB" id="A0A1G2NHK0"/>
<protein>
    <submittedName>
        <fullName evidence="1">Uncharacterized protein</fullName>
    </submittedName>
</protein>
<organism evidence="1 2">
    <name type="scientific">Candidatus Taylorbacteria bacterium RIFCSPLOWO2_01_FULL_48_100</name>
    <dbReference type="NCBI Taxonomy" id="1802322"/>
    <lineage>
        <taxon>Bacteria</taxon>
        <taxon>Candidatus Tayloriibacteriota</taxon>
    </lineage>
</organism>
<evidence type="ECO:0000313" key="1">
    <source>
        <dbReference type="EMBL" id="OHA34939.1"/>
    </source>
</evidence>
<sequence>MTKPQIKLAWNKVTNETHKRAKLGRCLKDKRISLLGELLLSAQVLLGKIEVGENKIFNSMIYKKIIAFYCVQMRRYV</sequence>
<proteinExistence type="predicted"/>
<name>A0A1G2NHK0_9BACT</name>
<dbReference type="EMBL" id="MHSA01000004">
    <property type="protein sequence ID" value="OHA34939.1"/>
    <property type="molecule type" value="Genomic_DNA"/>
</dbReference>
<gene>
    <name evidence="1" type="ORF">A2938_02230</name>
</gene>
<accession>A0A1G2NHK0</accession>
<comment type="caution">
    <text evidence="1">The sequence shown here is derived from an EMBL/GenBank/DDBJ whole genome shotgun (WGS) entry which is preliminary data.</text>
</comment>
<evidence type="ECO:0000313" key="2">
    <source>
        <dbReference type="Proteomes" id="UP000177797"/>
    </source>
</evidence>